<accession>W4GDG6</accession>
<dbReference type="AlphaFoldDB" id="W4GDG6"/>
<evidence type="ECO:0008006" key="2">
    <source>
        <dbReference type="Google" id="ProtNLM"/>
    </source>
</evidence>
<dbReference type="GeneID" id="20810763"/>
<protein>
    <recommendedName>
        <fullName evidence="2">DDE Tnp4 domain-containing protein</fullName>
    </recommendedName>
</protein>
<evidence type="ECO:0000313" key="1">
    <source>
        <dbReference type="EMBL" id="ETV77321.1"/>
    </source>
</evidence>
<proteinExistence type="predicted"/>
<name>W4GDG6_APHAT</name>
<dbReference type="RefSeq" id="XP_009833108.1">
    <property type="nucleotide sequence ID" value="XM_009834806.1"/>
</dbReference>
<dbReference type="EMBL" id="KI913133">
    <property type="protein sequence ID" value="ETV77321.1"/>
    <property type="molecule type" value="Genomic_DNA"/>
</dbReference>
<organism evidence="1">
    <name type="scientific">Aphanomyces astaci</name>
    <name type="common">Crayfish plague agent</name>
    <dbReference type="NCBI Taxonomy" id="112090"/>
    <lineage>
        <taxon>Eukaryota</taxon>
        <taxon>Sar</taxon>
        <taxon>Stramenopiles</taxon>
        <taxon>Oomycota</taxon>
        <taxon>Saprolegniomycetes</taxon>
        <taxon>Saprolegniales</taxon>
        <taxon>Verrucalvaceae</taxon>
        <taxon>Aphanomyces</taxon>
    </lineage>
</organism>
<sequence>MDMGEAQVNPIMDKFVNVLGPEGILSLANFTVSVIKSLWSIVDDALNAAWLEGRGRKSTTSPKDCLFMTLTSIELVLSNKFIVCPSMATLNETGCRFTNHAYASYAVEKHYFSGKHHLYDNKIETAVSPHGRCVSMSYVHPGSVHDLTIMHTRRDVHKANLTKTPREGALPDNGELSTDFPTYCACLVDMGYSGGCT</sequence>
<dbReference type="VEuPathDB" id="FungiDB:H257_08767"/>
<reference evidence="1" key="1">
    <citation type="submission" date="2013-12" db="EMBL/GenBank/DDBJ databases">
        <title>The Genome Sequence of Aphanomyces astaci APO3.</title>
        <authorList>
            <consortium name="The Broad Institute Genomics Platform"/>
            <person name="Russ C."/>
            <person name="Tyler B."/>
            <person name="van West P."/>
            <person name="Dieguez-Uribeondo J."/>
            <person name="Young S.K."/>
            <person name="Zeng Q."/>
            <person name="Gargeya S."/>
            <person name="Fitzgerald M."/>
            <person name="Abouelleil A."/>
            <person name="Alvarado L."/>
            <person name="Chapman S.B."/>
            <person name="Gainer-Dewar J."/>
            <person name="Goldberg J."/>
            <person name="Griggs A."/>
            <person name="Gujja S."/>
            <person name="Hansen M."/>
            <person name="Howarth C."/>
            <person name="Imamovic A."/>
            <person name="Ireland A."/>
            <person name="Larimer J."/>
            <person name="McCowan C."/>
            <person name="Murphy C."/>
            <person name="Pearson M."/>
            <person name="Poon T.W."/>
            <person name="Priest M."/>
            <person name="Roberts A."/>
            <person name="Saif S."/>
            <person name="Shea T."/>
            <person name="Sykes S."/>
            <person name="Wortman J."/>
            <person name="Nusbaum C."/>
            <person name="Birren B."/>
        </authorList>
    </citation>
    <scope>NUCLEOTIDE SEQUENCE [LARGE SCALE GENOMIC DNA]</scope>
    <source>
        <strain evidence="1">APO3</strain>
    </source>
</reference>
<gene>
    <name evidence="1" type="ORF">H257_08767</name>
</gene>